<keyword evidence="3" id="KW-1185">Reference proteome</keyword>
<dbReference type="Gene3D" id="1.10.1220.10">
    <property type="entry name" value="Met repressor-like"/>
    <property type="match status" value="1"/>
</dbReference>
<name>A0A5N6RWW3_9BIFI</name>
<dbReference type="GeneID" id="78128053"/>
<evidence type="ECO:0000313" key="3">
    <source>
        <dbReference type="Proteomes" id="UP000325415"/>
    </source>
</evidence>
<evidence type="ECO:0000313" key="2">
    <source>
        <dbReference type="EMBL" id="KAE8126749.1"/>
    </source>
</evidence>
<proteinExistence type="predicted"/>
<dbReference type="RefSeq" id="WP_152581594.1">
    <property type="nucleotide sequence ID" value="NZ_JALCMD010000003.1"/>
</dbReference>
<gene>
    <name evidence="2" type="ORF">DDE84_10215</name>
</gene>
<dbReference type="InterPro" id="IPR010985">
    <property type="entry name" value="Ribbon_hlx_hlx"/>
</dbReference>
<dbReference type="EMBL" id="QDAG01000011">
    <property type="protein sequence ID" value="KAE8126749.1"/>
    <property type="molecule type" value="Genomic_DNA"/>
</dbReference>
<comment type="caution">
    <text evidence="2">The sequence shown here is derived from an EMBL/GenBank/DDBJ whole genome shotgun (WGS) entry which is preliminary data.</text>
</comment>
<dbReference type="AlphaFoldDB" id="A0A5N6RWW3"/>
<dbReference type="GO" id="GO:0006355">
    <property type="term" value="P:regulation of DNA-templated transcription"/>
    <property type="evidence" value="ECO:0007669"/>
    <property type="project" value="InterPro"/>
</dbReference>
<dbReference type="InterPro" id="IPR013321">
    <property type="entry name" value="Arc_rbn_hlx_hlx"/>
</dbReference>
<feature type="region of interest" description="Disordered" evidence="1">
    <location>
        <begin position="1"/>
        <end position="22"/>
    </location>
</feature>
<evidence type="ECO:0000256" key="1">
    <source>
        <dbReference type="SAM" id="MobiDB-lite"/>
    </source>
</evidence>
<dbReference type="SUPFAM" id="SSF47598">
    <property type="entry name" value="Ribbon-helix-helix"/>
    <property type="match status" value="1"/>
</dbReference>
<evidence type="ECO:0008006" key="4">
    <source>
        <dbReference type="Google" id="ProtNLM"/>
    </source>
</evidence>
<protein>
    <recommendedName>
        <fullName evidence="4">Toxin-antitoxin system protein</fullName>
    </recommendedName>
</protein>
<accession>A0A5N6RWW3</accession>
<dbReference type="OrthoDB" id="3237856at2"/>
<organism evidence="2 3">
    <name type="scientific">Bifidobacterium tibiigranuli</name>
    <dbReference type="NCBI Taxonomy" id="2172043"/>
    <lineage>
        <taxon>Bacteria</taxon>
        <taxon>Bacillati</taxon>
        <taxon>Actinomycetota</taxon>
        <taxon>Actinomycetes</taxon>
        <taxon>Bifidobacteriales</taxon>
        <taxon>Bifidobacteriaceae</taxon>
        <taxon>Bifidobacterium</taxon>
    </lineage>
</organism>
<dbReference type="Proteomes" id="UP000325415">
    <property type="component" value="Unassembled WGS sequence"/>
</dbReference>
<reference evidence="2 3" key="1">
    <citation type="submission" date="2018-04" db="EMBL/GenBank/DDBJ databases">
        <authorList>
            <person name="Eckel V.P."/>
            <person name="Vogel R.F."/>
        </authorList>
    </citation>
    <scope>NUCLEOTIDE SEQUENCE [LARGE SCALE GENOMIC DNA]</scope>
    <source>
        <strain evidence="3">TMW 2.1764</strain>
    </source>
</reference>
<sequence length="101" mass="11574">MNDDNIWRWDDTKAVDSEGEQAQKEMDALLMRATGARDPDEAVNMLLGRPRAGQPHEETVRLQVRVPESWQKSLDRQAKTKHLSRSEYLRQLLGKAAMQTA</sequence>